<dbReference type="CDD" id="cd13640">
    <property type="entry name" value="PBP2_ChoX"/>
    <property type="match status" value="1"/>
</dbReference>
<protein>
    <submittedName>
        <fullName evidence="1">L-proline glycine betaine binding ABC transporter protein ProX</fullName>
    </submittedName>
</protein>
<evidence type="ECO:0000313" key="1">
    <source>
        <dbReference type="EMBL" id="APG93130.1"/>
    </source>
</evidence>
<dbReference type="GO" id="GO:0042597">
    <property type="term" value="C:periplasmic space"/>
    <property type="evidence" value="ECO:0007669"/>
    <property type="project" value="InterPro"/>
</dbReference>
<organism evidence="1 2">
    <name type="scientific">Sinorhizobium americanum</name>
    <dbReference type="NCBI Taxonomy" id="194963"/>
    <lineage>
        <taxon>Bacteria</taxon>
        <taxon>Pseudomonadati</taxon>
        <taxon>Pseudomonadota</taxon>
        <taxon>Alphaproteobacteria</taxon>
        <taxon>Hyphomicrobiales</taxon>
        <taxon>Rhizobiaceae</taxon>
        <taxon>Sinorhizobium/Ensifer group</taxon>
        <taxon>Sinorhizobium</taxon>
    </lineage>
</organism>
<dbReference type="OrthoDB" id="9787902at2"/>
<dbReference type="AlphaFoldDB" id="A0A1L3LSR6"/>
<gene>
    <name evidence="1" type="primary">proX</name>
    <name evidence="1" type="ORF">SAMCFNEI73_pA0154</name>
</gene>
<proteinExistence type="predicted"/>
<dbReference type="NCBIfam" id="TIGR03414">
    <property type="entry name" value="ABC_choline_bnd"/>
    <property type="match status" value="1"/>
</dbReference>
<dbReference type="Gene3D" id="3.40.190.10">
    <property type="entry name" value="Periplasmic binding protein-like II"/>
    <property type="match status" value="1"/>
</dbReference>
<dbReference type="InterPro" id="IPR017783">
    <property type="entry name" value="ABC_choline_sub-bd"/>
</dbReference>
<keyword evidence="2" id="KW-1185">Reference proteome</keyword>
<keyword evidence="1" id="KW-0614">Plasmid</keyword>
<dbReference type="KEGG" id="same:SAMCFNEI73_pA0154"/>
<dbReference type="SUPFAM" id="SSF53850">
    <property type="entry name" value="Periplasmic binding protein-like II"/>
    <property type="match status" value="1"/>
</dbReference>
<dbReference type="RefSeq" id="WP_064253082.1">
    <property type="nucleotide sequence ID" value="NZ_CP013108.1"/>
</dbReference>
<dbReference type="GO" id="GO:0033265">
    <property type="term" value="F:choline binding"/>
    <property type="evidence" value="ECO:0007669"/>
    <property type="project" value="InterPro"/>
</dbReference>
<dbReference type="GO" id="GO:0022857">
    <property type="term" value="F:transmembrane transporter activity"/>
    <property type="evidence" value="ECO:0007669"/>
    <property type="project" value="InterPro"/>
</dbReference>
<name>A0A1L3LSR6_9HYPH</name>
<geneLocation type="plasmid" evidence="1 2">
    <name>A</name>
</geneLocation>
<accession>A0A1L3LSR6</accession>
<dbReference type="InterPro" id="IPR007210">
    <property type="entry name" value="ABC_Gly_betaine_transp_sub-bd"/>
</dbReference>
<dbReference type="Gene3D" id="3.40.190.100">
    <property type="entry name" value="Glycine betaine-binding periplasmic protein, domain 2"/>
    <property type="match status" value="1"/>
</dbReference>
<evidence type="ECO:0000313" key="2">
    <source>
        <dbReference type="Proteomes" id="UP000182306"/>
    </source>
</evidence>
<dbReference type="Proteomes" id="UP000182306">
    <property type="component" value="Plasmid A"/>
</dbReference>
<sequence>MERSLKAGTAAFALIAIAAPVFAAEPESCKIVRLAEPGWNDLAFTTGVGLTLLKALGYEAKSQLLGIDVIYTSLKSKDLDVFLGYWHPAMVAYYKPYKEEGSVETVRTNLEGAKYTFAVPTYVWEAGVRDFSDLQKFADKFERKLYGIEPGSNQLMLDAIEDPAIGLEEWEVVESSEQGMLSEVVRRTRDKSFIVFQGWAPHPMNTVFDMKYLTGGDKFYGPNFGAATVSTQVRKGYLQECPNVAKLLNNLVFDVEYENRGMAYIMNDGMEPEEAALQSVKDEPQRLETWLTGVSTFDGQAGLAAVKAALGL</sequence>
<dbReference type="GO" id="GO:0015871">
    <property type="term" value="P:choline transport"/>
    <property type="evidence" value="ECO:0007669"/>
    <property type="project" value="InterPro"/>
</dbReference>
<reference evidence="1 2" key="1">
    <citation type="submission" date="2015-10" db="EMBL/GenBank/DDBJ databases">
        <title>Genomic differences between typical nodule nitrogen-fixing rhizobial strains and those coming from bean seeds.</title>
        <authorList>
            <person name="Peralta H."/>
            <person name="Aguilar-Vera A."/>
            <person name="Diaz R."/>
            <person name="Mora Y."/>
            <person name="Martinez-Batallar G."/>
            <person name="Salazar E."/>
            <person name="Vargas-Lagunas C."/>
            <person name="Encarnacion S."/>
            <person name="Girard L."/>
            <person name="Mora J."/>
        </authorList>
    </citation>
    <scope>NUCLEOTIDE SEQUENCE [LARGE SCALE GENOMIC DNA]</scope>
    <source>
        <strain evidence="1 2">CFNEI 73</strain>
        <plasmid evidence="1 2">A</plasmid>
    </source>
</reference>
<dbReference type="GO" id="GO:0043190">
    <property type="term" value="C:ATP-binding cassette (ABC) transporter complex"/>
    <property type="evidence" value="ECO:0007669"/>
    <property type="project" value="InterPro"/>
</dbReference>
<dbReference type="Pfam" id="PF04069">
    <property type="entry name" value="OpuAC"/>
    <property type="match status" value="1"/>
</dbReference>
<dbReference type="EMBL" id="CP013108">
    <property type="protein sequence ID" value="APG93130.1"/>
    <property type="molecule type" value="Genomic_DNA"/>
</dbReference>